<keyword evidence="1" id="KW-1133">Transmembrane helix</keyword>
<feature type="transmembrane region" description="Helical" evidence="1">
    <location>
        <begin position="45"/>
        <end position="69"/>
    </location>
</feature>
<dbReference type="STRING" id="1121338.CLTEP_05940"/>
<evidence type="ECO:0000313" key="3">
    <source>
        <dbReference type="Proteomes" id="UP000075531"/>
    </source>
</evidence>
<accession>A0A151B665</accession>
<dbReference type="EMBL" id="LTBA01000003">
    <property type="protein sequence ID" value="KYH35418.1"/>
    <property type="molecule type" value="Genomic_DNA"/>
</dbReference>
<gene>
    <name evidence="2" type="ORF">CLTEP_05940</name>
</gene>
<feature type="transmembrane region" description="Helical" evidence="1">
    <location>
        <begin position="90"/>
        <end position="109"/>
    </location>
</feature>
<keyword evidence="3" id="KW-1185">Reference proteome</keyword>
<dbReference type="Proteomes" id="UP000075531">
    <property type="component" value="Unassembled WGS sequence"/>
</dbReference>
<evidence type="ECO:0000256" key="1">
    <source>
        <dbReference type="SAM" id="Phobius"/>
    </source>
</evidence>
<dbReference type="AlphaFoldDB" id="A0A151B665"/>
<keyword evidence="1" id="KW-0472">Membrane</keyword>
<reference evidence="2 3" key="1">
    <citation type="submission" date="2016-02" db="EMBL/GenBank/DDBJ databases">
        <title>Genome sequence of Clostridium tepidiprofundi DSM 19306.</title>
        <authorList>
            <person name="Poehlein A."/>
            <person name="Daniel R."/>
        </authorList>
    </citation>
    <scope>NUCLEOTIDE SEQUENCE [LARGE SCALE GENOMIC DNA]</scope>
    <source>
        <strain evidence="2 3">DSM 19306</strain>
    </source>
</reference>
<dbReference type="OrthoDB" id="1931664at2"/>
<feature type="transmembrane region" description="Helical" evidence="1">
    <location>
        <begin position="12"/>
        <end position="33"/>
    </location>
</feature>
<proteinExistence type="predicted"/>
<protein>
    <submittedName>
        <fullName evidence="2">Uncharacterized protein</fullName>
    </submittedName>
</protein>
<dbReference type="RefSeq" id="WP_066822345.1">
    <property type="nucleotide sequence ID" value="NZ_LTBA01000003.1"/>
</dbReference>
<sequence>MKEKIHDLLVCLKLSLLIFVIPASIGILVGILSSRAHNGSILINILTWIFNIGTWMASLGLLSCAVAFIKTDFMRELNYQEQWRKHFYKFNLMMVIFFICMFIYVYLIILDYVKYVIMMV</sequence>
<organism evidence="2 3">
    <name type="scientific">Clostridium tepidiprofundi DSM 19306</name>
    <dbReference type="NCBI Taxonomy" id="1121338"/>
    <lineage>
        <taxon>Bacteria</taxon>
        <taxon>Bacillati</taxon>
        <taxon>Bacillota</taxon>
        <taxon>Clostridia</taxon>
        <taxon>Eubacteriales</taxon>
        <taxon>Clostridiaceae</taxon>
        <taxon>Clostridium</taxon>
    </lineage>
</organism>
<comment type="caution">
    <text evidence="2">The sequence shown here is derived from an EMBL/GenBank/DDBJ whole genome shotgun (WGS) entry which is preliminary data.</text>
</comment>
<name>A0A151B665_9CLOT</name>
<evidence type="ECO:0000313" key="2">
    <source>
        <dbReference type="EMBL" id="KYH35418.1"/>
    </source>
</evidence>
<dbReference type="PATRIC" id="fig|1121338.3.peg.601"/>
<keyword evidence="1" id="KW-0812">Transmembrane</keyword>